<accession>A0A6J4QHB0</accession>
<protein>
    <submittedName>
        <fullName evidence="2">Multi-domain regulatory protein</fullName>
    </submittedName>
</protein>
<feature type="compositionally biased region" description="Low complexity" evidence="1">
    <location>
        <begin position="104"/>
        <end position="127"/>
    </location>
</feature>
<feature type="non-terminal residue" evidence="2">
    <location>
        <position position="151"/>
    </location>
</feature>
<reference evidence="2" key="1">
    <citation type="submission" date="2020-02" db="EMBL/GenBank/DDBJ databases">
        <authorList>
            <person name="Meier V. D."/>
        </authorList>
    </citation>
    <scope>NUCLEOTIDE SEQUENCE</scope>
    <source>
        <strain evidence="2">AVDCRST_MAG03</strain>
    </source>
</reference>
<feature type="compositionally biased region" description="Low complexity" evidence="1">
    <location>
        <begin position="46"/>
        <end position="66"/>
    </location>
</feature>
<proteinExistence type="predicted"/>
<feature type="compositionally biased region" description="Polar residues" evidence="1">
    <location>
        <begin position="92"/>
        <end position="103"/>
    </location>
</feature>
<feature type="region of interest" description="Disordered" evidence="1">
    <location>
        <begin position="1"/>
        <end position="151"/>
    </location>
</feature>
<gene>
    <name evidence="2" type="ORF">AVDCRST_MAG03-3726</name>
</gene>
<feature type="compositionally biased region" description="Low complexity" evidence="1">
    <location>
        <begin position="25"/>
        <end position="39"/>
    </location>
</feature>
<evidence type="ECO:0000313" key="2">
    <source>
        <dbReference type="EMBL" id="CAA9437599.1"/>
    </source>
</evidence>
<dbReference type="AlphaFoldDB" id="A0A6J4QHB0"/>
<name>A0A6J4QHB0_9ACTN</name>
<feature type="non-terminal residue" evidence="2">
    <location>
        <position position="1"/>
    </location>
</feature>
<dbReference type="EMBL" id="CADCUT010000219">
    <property type="protein sequence ID" value="CAA9437599.1"/>
    <property type="molecule type" value="Genomic_DNA"/>
</dbReference>
<sequence length="151" mass="16073">KGRSSPRPRGCSSPNAPGPPPPSSLSPKGTPPTWRRSAGGWRGCRWRWSWPRPRRSSSIPPRSFRGWTGPYRSPGRAICPRGSARCGRRWTGASSFSRDQSGNCSGASRCSPGGSPSRGRRPSGLGRARWEASGGGGRARPPRRAGGAVAR</sequence>
<organism evidence="2">
    <name type="scientific">uncultured Rubrobacteraceae bacterium</name>
    <dbReference type="NCBI Taxonomy" id="349277"/>
    <lineage>
        <taxon>Bacteria</taxon>
        <taxon>Bacillati</taxon>
        <taxon>Actinomycetota</taxon>
        <taxon>Rubrobacteria</taxon>
        <taxon>Rubrobacterales</taxon>
        <taxon>Rubrobacteraceae</taxon>
        <taxon>environmental samples</taxon>
    </lineage>
</organism>
<evidence type="ECO:0000256" key="1">
    <source>
        <dbReference type="SAM" id="MobiDB-lite"/>
    </source>
</evidence>